<evidence type="ECO:0000256" key="1">
    <source>
        <dbReference type="PROSITE-ProRule" id="PRU00983"/>
    </source>
</evidence>
<dbReference type="EMBL" id="BFAA01009694">
    <property type="protein sequence ID" value="GCB80529.1"/>
    <property type="molecule type" value="Genomic_DNA"/>
</dbReference>
<comment type="caution">
    <text evidence="3">The sequence shown here is derived from an EMBL/GenBank/DDBJ whole genome shotgun (WGS) entry which is preliminary data.</text>
</comment>
<dbReference type="Gene3D" id="2.60.40.150">
    <property type="entry name" value="C2 domain"/>
    <property type="match status" value="1"/>
</dbReference>
<dbReference type="PANTHER" id="PTHR23317:SF76">
    <property type="entry name" value="LD20667P"/>
    <property type="match status" value="1"/>
</dbReference>
<keyword evidence="4" id="KW-1185">Reference proteome</keyword>
<protein>
    <recommendedName>
        <fullName evidence="2">C2 DOCK-type domain-containing protein</fullName>
    </recommendedName>
</protein>
<name>A0A401Q578_SCYTO</name>
<dbReference type="AlphaFoldDB" id="A0A401Q578"/>
<sequence>MGSEDTSSALPVIFGKSGHPEYVKESYTPVAYHSRSPLFSEEVKIKLPSDLTKDNHLLFTFYHINCQSKQSQDCPEVPLGYT</sequence>
<dbReference type="PROSITE" id="PS51650">
    <property type="entry name" value="C2_DOCK"/>
    <property type="match status" value="1"/>
</dbReference>
<proteinExistence type="inferred from homology"/>
<dbReference type="InterPro" id="IPR027007">
    <property type="entry name" value="C2_DOCK-type_domain"/>
</dbReference>
<dbReference type="STRING" id="75743.A0A401Q578"/>
<gene>
    <name evidence="3" type="ORF">scyTo_0016237</name>
</gene>
<dbReference type="InterPro" id="IPR035892">
    <property type="entry name" value="C2_domain_sf"/>
</dbReference>
<organism evidence="3 4">
    <name type="scientific">Scyliorhinus torazame</name>
    <name type="common">Cloudy catshark</name>
    <name type="synonym">Catulus torazame</name>
    <dbReference type="NCBI Taxonomy" id="75743"/>
    <lineage>
        <taxon>Eukaryota</taxon>
        <taxon>Metazoa</taxon>
        <taxon>Chordata</taxon>
        <taxon>Craniata</taxon>
        <taxon>Vertebrata</taxon>
        <taxon>Chondrichthyes</taxon>
        <taxon>Elasmobranchii</taxon>
        <taxon>Galeomorphii</taxon>
        <taxon>Galeoidea</taxon>
        <taxon>Carcharhiniformes</taxon>
        <taxon>Scyliorhinidae</taxon>
        <taxon>Scyliorhinus</taxon>
    </lineage>
</organism>
<feature type="non-terminal residue" evidence="3">
    <location>
        <position position="82"/>
    </location>
</feature>
<evidence type="ECO:0000259" key="2">
    <source>
        <dbReference type="PROSITE" id="PS51650"/>
    </source>
</evidence>
<dbReference type="GO" id="GO:0007264">
    <property type="term" value="P:small GTPase-mediated signal transduction"/>
    <property type="evidence" value="ECO:0007669"/>
    <property type="project" value="InterPro"/>
</dbReference>
<dbReference type="PANTHER" id="PTHR23317">
    <property type="entry name" value="DEDICATOR OF CYTOKINESIS DOCK"/>
    <property type="match status" value="1"/>
</dbReference>
<reference evidence="3 4" key="1">
    <citation type="journal article" date="2018" name="Nat. Ecol. Evol.">
        <title>Shark genomes provide insights into elasmobranch evolution and the origin of vertebrates.</title>
        <authorList>
            <person name="Hara Y"/>
            <person name="Yamaguchi K"/>
            <person name="Onimaru K"/>
            <person name="Kadota M"/>
            <person name="Koyanagi M"/>
            <person name="Keeley SD"/>
            <person name="Tatsumi K"/>
            <person name="Tanaka K"/>
            <person name="Motone F"/>
            <person name="Kageyama Y"/>
            <person name="Nozu R"/>
            <person name="Adachi N"/>
            <person name="Nishimura O"/>
            <person name="Nakagawa R"/>
            <person name="Tanegashima C"/>
            <person name="Kiyatake I"/>
            <person name="Matsumoto R"/>
            <person name="Murakumo K"/>
            <person name="Nishida K"/>
            <person name="Terakita A"/>
            <person name="Kuratani S"/>
            <person name="Sato K"/>
            <person name="Hyodo S Kuraku.S."/>
        </authorList>
    </citation>
    <scope>NUCLEOTIDE SEQUENCE [LARGE SCALE GENOMIC DNA]</scope>
</reference>
<feature type="domain" description="C2 DOCK-type" evidence="2">
    <location>
        <begin position="1"/>
        <end position="82"/>
    </location>
</feature>
<dbReference type="Proteomes" id="UP000288216">
    <property type="component" value="Unassembled WGS sequence"/>
</dbReference>
<dbReference type="Pfam" id="PF14429">
    <property type="entry name" value="DOCK-C2"/>
    <property type="match status" value="1"/>
</dbReference>
<evidence type="ECO:0000313" key="3">
    <source>
        <dbReference type="EMBL" id="GCB80529.1"/>
    </source>
</evidence>
<comment type="similarity">
    <text evidence="1">Belongs to the DOCK family.</text>
</comment>
<dbReference type="InterPro" id="IPR026791">
    <property type="entry name" value="DOCK"/>
</dbReference>
<evidence type="ECO:0000313" key="4">
    <source>
        <dbReference type="Proteomes" id="UP000288216"/>
    </source>
</evidence>
<dbReference type="GO" id="GO:0005085">
    <property type="term" value="F:guanyl-nucleotide exchange factor activity"/>
    <property type="evidence" value="ECO:0007669"/>
    <property type="project" value="InterPro"/>
</dbReference>
<dbReference type="OrthoDB" id="8910885at2759"/>
<accession>A0A401Q578</accession>